<dbReference type="Proteomes" id="UP000272474">
    <property type="component" value="Unassembled WGS sequence"/>
</dbReference>
<dbReference type="AlphaFoldDB" id="A0A3A9ZAK4"/>
<gene>
    <name evidence="3" type="ORF">D7294_06685</name>
</gene>
<dbReference type="EMBL" id="RBAL01000003">
    <property type="protein sequence ID" value="RKN45069.1"/>
    <property type="molecule type" value="Genomic_DNA"/>
</dbReference>
<evidence type="ECO:0000313" key="4">
    <source>
        <dbReference type="Proteomes" id="UP000272474"/>
    </source>
</evidence>
<feature type="compositionally biased region" description="Gly residues" evidence="2">
    <location>
        <begin position="307"/>
        <end position="317"/>
    </location>
</feature>
<sequence length="317" mass="32633">MPPQEPGQRAPVRPDASMSLLTTVMSHTLDEGYALAAARRDAEGRAALPPTSRARLWLTGGLLLAALLVTLGAAHAHEAAPEVAQERAQLLDRVRSGTEALDGLRAQVGELREEVAELRRAAEADPGAREAHLIALLAGATPVEGPGLELTLEDAEGAESAASGPALDPRGGGPAGGRVGDRDLQRVVNGLWWAGAEAIAVNDRRLTALSAIRTAGEAVLVDNRPLVPPYRVLAVGGGEEFAAAFRASGAERYLETLREEEGIGFRTEAREDLSLPAAPDPALRTARPVPDGGGEGPSGAAQTQTGAGPGAGEGAVR</sequence>
<feature type="region of interest" description="Disordered" evidence="2">
    <location>
        <begin position="265"/>
        <end position="317"/>
    </location>
</feature>
<evidence type="ECO:0000256" key="1">
    <source>
        <dbReference type="ARBA" id="ARBA00009108"/>
    </source>
</evidence>
<evidence type="ECO:0000313" key="3">
    <source>
        <dbReference type="EMBL" id="RKN45069.1"/>
    </source>
</evidence>
<feature type="region of interest" description="Disordered" evidence="2">
    <location>
        <begin position="155"/>
        <end position="180"/>
    </location>
</feature>
<name>A0A3A9ZAK4_9ACTN</name>
<dbReference type="InterPro" id="IPR010273">
    <property type="entry name" value="DUF881"/>
</dbReference>
<accession>A0A3A9ZAK4</accession>
<dbReference type="Pfam" id="PF05949">
    <property type="entry name" value="DUF881"/>
    <property type="match status" value="1"/>
</dbReference>
<dbReference type="OrthoDB" id="3218134at2"/>
<organism evidence="3 4">
    <name type="scientific">Streptomyces hoynatensis</name>
    <dbReference type="NCBI Taxonomy" id="1141874"/>
    <lineage>
        <taxon>Bacteria</taxon>
        <taxon>Bacillati</taxon>
        <taxon>Actinomycetota</taxon>
        <taxon>Actinomycetes</taxon>
        <taxon>Kitasatosporales</taxon>
        <taxon>Streptomycetaceae</taxon>
        <taxon>Streptomyces</taxon>
    </lineage>
</organism>
<comment type="caution">
    <text evidence="3">The sequence shown here is derived from an EMBL/GenBank/DDBJ whole genome shotgun (WGS) entry which is preliminary data.</text>
</comment>
<comment type="similarity">
    <text evidence="1">Belongs to the UPF0749 family.</text>
</comment>
<protein>
    <submittedName>
        <fullName evidence="3">DUF881 domain-containing protein</fullName>
    </submittedName>
</protein>
<dbReference type="PANTHER" id="PTHR37313">
    <property type="entry name" value="UPF0749 PROTEIN RV1825"/>
    <property type="match status" value="1"/>
</dbReference>
<evidence type="ECO:0000256" key="2">
    <source>
        <dbReference type="SAM" id="MobiDB-lite"/>
    </source>
</evidence>
<keyword evidence="4" id="KW-1185">Reference proteome</keyword>
<dbReference type="Gene3D" id="3.30.70.1880">
    <property type="entry name" value="Protein of unknown function DUF881"/>
    <property type="match status" value="1"/>
</dbReference>
<reference evidence="3 4" key="1">
    <citation type="journal article" date="2014" name="Int. J. Syst. Evol. Microbiol.">
        <title>Streptomyces hoynatensis sp. nov., isolated from deep marine sediment.</title>
        <authorList>
            <person name="Veyisoglu A."/>
            <person name="Sahin N."/>
        </authorList>
    </citation>
    <scope>NUCLEOTIDE SEQUENCE [LARGE SCALE GENOMIC DNA]</scope>
    <source>
        <strain evidence="3 4">KCTC 29097</strain>
    </source>
</reference>
<feature type="compositionally biased region" description="Low complexity" evidence="2">
    <location>
        <begin position="158"/>
        <end position="169"/>
    </location>
</feature>
<dbReference type="PANTHER" id="PTHR37313:SF1">
    <property type="entry name" value="UPF0749 PROTEIN RV1823"/>
    <property type="match status" value="1"/>
</dbReference>
<proteinExistence type="inferred from homology"/>
<dbReference type="GO" id="GO:0005886">
    <property type="term" value="C:plasma membrane"/>
    <property type="evidence" value="ECO:0007669"/>
    <property type="project" value="TreeGrafter"/>
</dbReference>